<dbReference type="PROSITE" id="PS51747">
    <property type="entry name" value="CYT_DCMP_DEAMINASES_2"/>
    <property type="match status" value="1"/>
</dbReference>
<keyword evidence="4" id="KW-0378">Hydrolase</keyword>
<name>A0ABM9N754_9RICK</name>
<dbReference type="InterPro" id="IPR016192">
    <property type="entry name" value="APOBEC/CMP_deaminase_Zn-bd"/>
</dbReference>
<feature type="domain" description="CMP/dCMP-type deaminase" evidence="3">
    <location>
        <begin position="1"/>
        <end position="135"/>
    </location>
</feature>
<dbReference type="Gene3D" id="3.40.140.10">
    <property type="entry name" value="Cytidine Deaminase, domain 2"/>
    <property type="match status" value="1"/>
</dbReference>
<evidence type="ECO:0000259" key="3">
    <source>
        <dbReference type="PROSITE" id="PS51747"/>
    </source>
</evidence>
<sequence length="141" mass="15705">MFNDFMSVAIEIAQKAIEKLEMPIGAVIVHNNKIIAEAHNANSNNPLAHAEIIAIEKALQALQKRNLSDCDIYVTLEPCPMCYYAISLVKMRGIYFGTSAKTNNTTITHNHTPMIYSDISATKCAKLLTNFFQQKRGNNDS</sequence>
<dbReference type="PANTHER" id="PTHR11079:SF179">
    <property type="entry name" value="TRNA(ADENINE(34)) DEAMINASE, CHLOROPLASTIC"/>
    <property type="match status" value="1"/>
</dbReference>
<evidence type="ECO:0000256" key="1">
    <source>
        <dbReference type="ARBA" id="ARBA00022723"/>
    </source>
</evidence>
<keyword evidence="5" id="KW-1185">Reference proteome</keyword>
<proteinExistence type="predicted"/>
<comment type="caution">
    <text evidence="4">The sequence shown here is derived from an EMBL/GenBank/DDBJ whole genome shotgun (WGS) entry which is preliminary data.</text>
</comment>
<evidence type="ECO:0000313" key="5">
    <source>
        <dbReference type="Proteomes" id="UP001314181"/>
    </source>
</evidence>
<dbReference type="PROSITE" id="PS00903">
    <property type="entry name" value="CYT_DCMP_DEAMINASES_1"/>
    <property type="match status" value="1"/>
</dbReference>
<keyword evidence="2" id="KW-0862">Zinc</keyword>
<dbReference type="Pfam" id="PF00383">
    <property type="entry name" value="dCMP_cyt_deam_1"/>
    <property type="match status" value="1"/>
</dbReference>
<organism evidence="4 5">
    <name type="scientific">Candidatus Xenohaliotis californiensis</name>
    <dbReference type="NCBI Taxonomy" id="84677"/>
    <lineage>
        <taxon>Bacteria</taxon>
        <taxon>Pseudomonadati</taxon>
        <taxon>Pseudomonadota</taxon>
        <taxon>Alphaproteobacteria</taxon>
        <taxon>Rickettsiales</taxon>
        <taxon>Anaplasmataceae</taxon>
        <taxon>Candidatus Xenohaliotis</taxon>
    </lineage>
</organism>
<dbReference type="InterPro" id="IPR016193">
    <property type="entry name" value="Cytidine_deaminase-like"/>
</dbReference>
<dbReference type="EMBL" id="CAWVOK010000006">
    <property type="protein sequence ID" value="CAK8162428.1"/>
    <property type="molecule type" value="Genomic_DNA"/>
</dbReference>
<dbReference type="EC" id="3.5.4.33" evidence="4"/>
<keyword evidence="1" id="KW-0479">Metal-binding</keyword>
<dbReference type="PANTHER" id="PTHR11079">
    <property type="entry name" value="CYTOSINE DEAMINASE FAMILY MEMBER"/>
    <property type="match status" value="1"/>
</dbReference>
<dbReference type="SUPFAM" id="SSF53927">
    <property type="entry name" value="Cytidine deaminase-like"/>
    <property type="match status" value="1"/>
</dbReference>
<accession>A0ABM9N754</accession>
<protein>
    <submittedName>
        <fullName evidence="4">tRNA-specific adenosine deaminase</fullName>
        <ecNumber evidence="4">3.5.4.33</ecNumber>
    </submittedName>
</protein>
<evidence type="ECO:0000256" key="2">
    <source>
        <dbReference type="ARBA" id="ARBA00022833"/>
    </source>
</evidence>
<reference evidence="4 5" key="1">
    <citation type="submission" date="2024-01" db="EMBL/GenBank/DDBJ databases">
        <authorList>
            <person name="Kunselman E."/>
        </authorList>
    </citation>
    <scope>NUCLEOTIDE SEQUENCE [LARGE SCALE GENOMIC DNA]</scope>
    <source>
        <strain evidence="4">2 abalone samples</strain>
    </source>
</reference>
<dbReference type="GO" id="GO:0052717">
    <property type="term" value="F:tRNA-specific adenosine-34 deaminase activity"/>
    <property type="evidence" value="ECO:0007669"/>
    <property type="project" value="UniProtKB-EC"/>
</dbReference>
<evidence type="ECO:0000313" key="4">
    <source>
        <dbReference type="EMBL" id="CAK8162428.1"/>
    </source>
</evidence>
<dbReference type="InterPro" id="IPR002125">
    <property type="entry name" value="CMP_dCMP_dom"/>
</dbReference>
<gene>
    <name evidence="4" type="primary">tadA</name>
    <name evidence="4" type="ORF">CAXC1_150022</name>
</gene>
<dbReference type="CDD" id="cd01285">
    <property type="entry name" value="nucleoside_deaminase"/>
    <property type="match status" value="1"/>
</dbReference>
<dbReference type="Proteomes" id="UP001314181">
    <property type="component" value="Unassembled WGS sequence"/>
</dbReference>